<dbReference type="AlphaFoldDB" id="A0AAE4WCI3"/>
<name>A0AAE4WCI3_AGRVI</name>
<dbReference type="Proteomes" id="UP000436692">
    <property type="component" value="Unassembled WGS sequence"/>
</dbReference>
<gene>
    <name evidence="1" type="ORF">GOZ95_13560</name>
</gene>
<evidence type="ECO:0000313" key="1">
    <source>
        <dbReference type="EMBL" id="MUZ58481.1"/>
    </source>
</evidence>
<accession>A0AAE4WCI3</accession>
<sequence length="820" mass="91516">MGRAIRGDTVASFEEECIERYFLKPGNNGPVGSIYVADEDLPELFGVTDLDEARRLFVRSLPAMSIVRDYLTGHMTLLPGRISPALKILLFLCWMQTTKTRVKGDREFREMFESHTGYRPANMNGLNGMWDRLRDHFKAVYDVDLNLPEIYPYVQIGRTLRIAFPTWRDKEVLRKLRDDIRHDLLLDPLTVSGKVSTSRHVWDEKMPSLEYNFHTFERTRKRGGREYVDTAFWHAWYDVVAEKNTLEELELVESDFGEYELFVVSPIGERKPITDPEQARAAVPKLLAKAIKDGKVFLESLGFGKFRAQTKTASSTVLMRKSKLSEQPPDTIRFSASINHTWVLASFRDSIGQTPVASGSREFGWYDGIRVGGGYLGRAPLTPLIAGPLLSAISVEVSGKPVDLIRVENAIALAPGTYSGIALAKGAGGSHEVLMIPRAGEIGDARRLAFDLANDIPEDEFHFGTAPSILVPFEPWRGERSAPSDELITISEALYERTARGLPLSEAVDIVRKGISRTEGAPSEWEILRSFADAGWFESTFQRRFPARRLLQRALSYSLVGDDAITIDGPTPLAVLDRLRVAAVTAGGILEEWFGPSEWVLPRYLVRTPDLRSQQEFLRRAALPPAPAFLQAKADKADTGDTHGYEIVGKLREDRGYFATSFASEMVGGLYRLDRPGSNSHFLYRSVVAGKQDQNYLSPSVALLAHHLRTGGALFALDKNALSAIPARTYLPSSWARWLSNSSLCNAGPRREKGGWRYEYPVAAPTVSAIAKLLPIQTSESTTTLWIDRFLLSASNRKRAIHDSRAGRVRSAAPRINEKS</sequence>
<protein>
    <submittedName>
        <fullName evidence="1">Uncharacterized protein</fullName>
    </submittedName>
</protein>
<evidence type="ECO:0000313" key="2">
    <source>
        <dbReference type="Proteomes" id="UP000436692"/>
    </source>
</evidence>
<proteinExistence type="predicted"/>
<reference evidence="1 2" key="1">
    <citation type="submission" date="2019-12" db="EMBL/GenBank/DDBJ databases">
        <title>Whole-genome sequencing of Allorhizobium vitis.</title>
        <authorList>
            <person name="Gan H.M."/>
            <person name="Szegedi E."/>
            <person name="Burr T."/>
            <person name="Savka M.A."/>
        </authorList>
    </citation>
    <scope>NUCLEOTIDE SEQUENCE [LARGE SCALE GENOMIC DNA]</scope>
    <source>
        <strain evidence="1 2">CG989</strain>
    </source>
</reference>
<organism evidence="1 2">
    <name type="scientific">Agrobacterium vitis</name>
    <name type="common">Rhizobium vitis</name>
    <dbReference type="NCBI Taxonomy" id="373"/>
    <lineage>
        <taxon>Bacteria</taxon>
        <taxon>Pseudomonadati</taxon>
        <taxon>Pseudomonadota</taxon>
        <taxon>Alphaproteobacteria</taxon>
        <taxon>Hyphomicrobiales</taxon>
        <taxon>Rhizobiaceae</taxon>
        <taxon>Rhizobium/Agrobacterium group</taxon>
        <taxon>Agrobacterium</taxon>
    </lineage>
</organism>
<dbReference type="EMBL" id="WPHM01000006">
    <property type="protein sequence ID" value="MUZ58481.1"/>
    <property type="molecule type" value="Genomic_DNA"/>
</dbReference>
<comment type="caution">
    <text evidence="1">The sequence shown here is derived from an EMBL/GenBank/DDBJ whole genome shotgun (WGS) entry which is preliminary data.</text>
</comment>